<evidence type="ECO:0000256" key="1">
    <source>
        <dbReference type="ARBA" id="ARBA00022603"/>
    </source>
</evidence>
<protein>
    <submittedName>
        <fullName evidence="6">Ribosomal RNA large subunit methyltransferase L</fullName>
        <ecNumber evidence="6">2.1.1.173</ecNumber>
    </submittedName>
</protein>
<dbReference type="InterPro" id="IPR054170">
    <property type="entry name" value="RlmL_1st"/>
</dbReference>
<feature type="domain" description="RlmL ferredoxin-like" evidence="5">
    <location>
        <begin position="5"/>
        <end position="58"/>
    </location>
</feature>
<dbReference type="AlphaFoldDB" id="A0A174ZM19"/>
<dbReference type="SUPFAM" id="SSF53335">
    <property type="entry name" value="S-adenosyl-L-methionine-dependent methyltransferases"/>
    <property type="match status" value="1"/>
</dbReference>
<dbReference type="Gene3D" id="3.30.2130.30">
    <property type="match status" value="1"/>
</dbReference>
<dbReference type="CDD" id="cd11715">
    <property type="entry name" value="THUMP_AdoMetMT"/>
    <property type="match status" value="1"/>
</dbReference>
<dbReference type="InterPro" id="IPR053943">
    <property type="entry name" value="RlmKL-like_Mtase_CS"/>
</dbReference>
<dbReference type="PANTHER" id="PTHR47313">
    <property type="entry name" value="RIBOSOMAL RNA LARGE SUBUNIT METHYLTRANSFERASE K/L"/>
    <property type="match status" value="1"/>
</dbReference>
<evidence type="ECO:0000313" key="7">
    <source>
        <dbReference type="Proteomes" id="UP000095662"/>
    </source>
</evidence>
<gene>
    <name evidence="6" type="primary">rlmL</name>
    <name evidence="6" type="ORF">ERS852540_01019</name>
</gene>
<reference evidence="6 7" key="1">
    <citation type="submission" date="2015-09" db="EMBL/GenBank/DDBJ databases">
        <authorList>
            <consortium name="Pathogen Informatics"/>
        </authorList>
    </citation>
    <scope>NUCLEOTIDE SEQUENCE [LARGE SCALE GENOMIC DNA]</scope>
    <source>
        <strain evidence="6 7">2789STDY5834928</strain>
    </source>
</reference>
<dbReference type="GO" id="GO:0070043">
    <property type="term" value="F:rRNA (guanine-N7-)-methyltransferase activity"/>
    <property type="evidence" value="ECO:0007669"/>
    <property type="project" value="TreeGrafter"/>
</dbReference>
<sequence>MTFRLTAPCHFGLEKTLSFEVRRIGGEDIAVSDGRVTFTGDERVLIRANMCLSTAERVGILLSEFKARTFEELFQGVKAIPIEKYVGKFDRFPIKGFSLNSKLTSVPACQKIIKKAMVERMKCVYKIGYFQETEALFQFRFSIMKDNVTMTLDTSGEGLHKRGYRRFSNAAPIKETLAAGIADLARIRDNDIVCDPFCGSGTLLIESALKALNIPPCLDREFTAMQWEFLPKEMWDEEREALRANIRKPENFKLYGYDIDPEAVRLTRDNAVKAGVGEYIEVKQRDIADFTYPEGCTALLCNPPYGERMLDEEQAHELYKVMGKRLLPTDGRRLFVITPDGEFEELFGKKADKNRKLYNGMLMCRLYSYFKATPHN</sequence>
<dbReference type="Pfam" id="PF02926">
    <property type="entry name" value="THUMP"/>
    <property type="match status" value="1"/>
</dbReference>
<dbReference type="STRING" id="39492.ERS852540_01019"/>
<evidence type="ECO:0000313" key="6">
    <source>
        <dbReference type="EMBL" id="CUQ84971.1"/>
    </source>
</evidence>
<dbReference type="EMBL" id="CZBY01000006">
    <property type="protein sequence ID" value="CUQ84971.1"/>
    <property type="molecule type" value="Genomic_DNA"/>
</dbReference>
<dbReference type="Proteomes" id="UP000095662">
    <property type="component" value="Unassembled WGS sequence"/>
</dbReference>
<keyword evidence="1 6" id="KW-0489">Methyltransferase</keyword>
<keyword evidence="2 6" id="KW-0808">Transferase</keyword>
<organism evidence="6 7">
    <name type="scientific">[Eubacterium] siraeum</name>
    <dbReference type="NCBI Taxonomy" id="39492"/>
    <lineage>
        <taxon>Bacteria</taxon>
        <taxon>Bacillati</taxon>
        <taxon>Bacillota</taxon>
        <taxon>Clostridia</taxon>
        <taxon>Eubacteriales</taxon>
        <taxon>Oscillospiraceae</taxon>
        <taxon>Oscillospiraceae incertae sedis</taxon>
    </lineage>
</organism>
<dbReference type="InterPro" id="IPR029063">
    <property type="entry name" value="SAM-dependent_MTases_sf"/>
</dbReference>
<feature type="domain" description="Ribosomal RNA large subunit methyltransferase K/L-like methyltransferase" evidence="3">
    <location>
        <begin position="162"/>
        <end position="366"/>
    </location>
</feature>
<dbReference type="InterPro" id="IPR000241">
    <property type="entry name" value="RlmKL-like_Mtase"/>
</dbReference>
<dbReference type="Pfam" id="PF22020">
    <property type="entry name" value="RlmL_1st"/>
    <property type="match status" value="1"/>
</dbReference>
<dbReference type="PANTHER" id="PTHR47313:SF1">
    <property type="entry name" value="RIBOSOMAL RNA LARGE SUBUNIT METHYLTRANSFERASE K_L"/>
    <property type="match status" value="1"/>
</dbReference>
<dbReference type="OrthoDB" id="9809404at2"/>
<dbReference type="PROSITE" id="PS01261">
    <property type="entry name" value="UPF0020"/>
    <property type="match status" value="1"/>
</dbReference>
<evidence type="ECO:0000259" key="4">
    <source>
        <dbReference type="Pfam" id="PF02926"/>
    </source>
</evidence>
<dbReference type="Gene3D" id="3.40.50.150">
    <property type="entry name" value="Vaccinia Virus protein VP39"/>
    <property type="match status" value="1"/>
</dbReference>
<dbReference type="GO" id="GO:0052915">
    <property type="term" value="F:23S rRNA (guanine(2445)-N(2))-methyltransferase activity"/>
    <property type="evidence" value="ECO:0007669"/>
    <property type="project" value="UniProtKB-EC"/>
</dbReference>
<accession>A0A174ZM19</accession>
<feature type="domain" description="THUMP" evidence="4">
    <location>
        <begin position="67"/>
        <end position="153"/>
    </location>
</feature>
<evidence type="ECO:0000256" key="2">
    <source>
        <dbReference type="ARBA" id="ARBA00022679"/>
    </source>
</evidence>
<name>A0A174ZM19_9FIRM</name>
<dbReference type="InterPro" id="IPR004114">
    <property type="entry name" value="THUMP_dom"/>
</dbReference>
<dbReference type="GO" id="GO:0003723">
    <property type="term" value="F:RNA binding"/>
    <property type="evidence" value="ECO:0007669"/>
    <property type="project" value="InterPro"/>
</dbReference>
<evidence type="ECO:0000259" key="3">
    <source>
        <dbReference type="Pfam" id="PF01170"/>
    </source>
</evidence>
<dbReference type="Pfam" id="PF01170">
    <property type="entry name" value="UPF0020"/>
    <property type="match status" value="1"/>
</dbReference>
<dbReference type="EC" id="2.1.1.173" evidence="6"/>
<dbReference type="CDD" id="cd02440">
    <property type="entry name" value="AdoMet_MTases"/>
    <property type="match status" value="1"/>
</dbReference>
<evidence type="ECO:0000259" key="5">
    <source>
        <dbReference type="Pfam" id="PF22020"/>
    </source>
</evidence>
<proteinExistence type="predicted"/>